<organism evidence="6">
    <name type="scientific">Gongylonema pulchrum</name>
    <dbReference type="NCBI Taxonomy" id="637853"/>
    <lineage>
        <taxon>Eukaryota</taxon>
        <taxon>Metazoa</taxon>
        <taxon>Ecdysozoa</taxon>
        <taxon>Nematoda</taxon>
        <taxon>Chromadorea</taxon>
        <taxon>Rhabditida</taxon>
        <taxon>Spirurina</taxon>
        <taxon>Spiruromorpha</taxon>
        <taxon>Spiruroidea</taxon>
        <taxon>Gongylonematidae</taxon>
        <taxon>Gongylonema</taxon>
    </lineage>
</organism>
<comment type="similarity">
    <text evidence="1 2">Belongs to the serpin family.</text>
</comment>
<proteinExistence type="inferred from homology"/>
<evidence type="ECO:0000313" key="4">
    <source>
        <dbReference type="EMBL" id="VDN37067.1"/>
    </source>
</evidence>
<evidence type="ECO:0000256" key="1">
    <source>
        <dbReference type="ARBA" id="ARBA00009500"/>
    </source>
</evidence>
<dbReference type="InterPro" id="IPR023795">
    <property type="entry name" value="Serpin_CS"/>
</dbReference>
<dbReference type="PROSITE" id="PS00284">
    <property type="entry name" value="SERPIN"/>
    <property type="match status" value="1"/>
</dbReference>
<dbReference type="Gene3D" id="2.30.39.10">
    <property type="entry name" value="Alpha-1-antitrypsin, domain 1"/>
    <property type="match status" value="1"/>
</dbReference>
<protein>
    <submittedName>
        <fullName evidence="6">SERPIN domain-containing protein</fullName>
    </submittedName>
</protein>
<dbReference type="PANTHER" id="PTHR11461:SF211">
    <property type="entry name" value="GH10112P-RELATED"/>
    <property type="match status" value="1"/>
</dbReference>
<dbReference type="AlphaFoldDB" id="A0A183EIW1"/>
<dbReference type="InterPro" id="IPR036186">
    <property type="entry name" value="Serpin_sf"/>
</dbReference>
<dbReference type="OrthoDB" id="9518664at2759"/>
<evidence type="ECO:0000313" key="6">
    <source>
        <dbReference type="WBParaSite" id="GPUH_0002092701-mRNA-1"/>
    </source>
</evidence>
<dbReference type="InterPro" id="IPR042185">
    <property type="entry name" value="Serpin_sf_2"/>
</dbReference>
<dbReference type="Pfam" id="PF00079">
    <property type="entry name" value="Serpin"/>
    <property type="match status" value="1"/>
</dbReference>
<dbReference type="Proteomes" id="UP000271098">
    <property type="component" value="Unassembled WGS sequence"/>
</dbReference>
<accession>A0A183EIW1</accession>
<dbReference type="SMART" id="SM00093">
    <property type="entry name" value="SERPIN"/>
    <property type="match status" value="1"/>
</dbReference>
<name>A0A183EIW1_9BILA</name>
<reference evidence="4 5" key="2">
    <citation type="submission" date="2018-11" db="EMBL/GenBank/DDBJ databases">
        <authorList>
            <consortium name="Pathogen Informatics"/>
        </authorList>
    </citation>
    <scope>NUCLEOTIDE SEQUENCE [LARGE SCALE GENOMIC DNA]</scope>
</reference>
<evidence type="ECO:0000313" key="5">
    <source>
        <dbReference type="Proteomes" id="UP000271098"/>
    </source>
</evidence>
<gene>
    <name evidence="4" type="ORF">GPUH_LOCUS20902</name>
</gene>
<dbReference type="EMBL" id="UYRT01091410">
    <property type="protein sequence ID" value="VDN37067.1"/>
    <property type="molecule type" value="Genomic_DNA"/>
</dbReference>
<feature type="domain" description="Serpin" evidence="3">
    <location>
        <begin position="1"/>
        <end position="222"/>
    </location>
</feature>
<dbReference type="SUPFAM" id="SSF56574">
    <property type="entry name" value="Serpins"/>
    <property type="match status" value="1"/>
</dbReference>
<dbReference type="InterPro" id="IPR042178">
    <property type="entry name" value="Serpin_sf_1"/>
</dbReference>
<dbReference type="GO" id="GO:0004867">
    <property type="term" value="F:serine-type endopeptidase inhibitor activity"/>
    <property type="evidence" value="ECO:0007669"/>
    <property type="project" value="InterPro"/>
</dbReference>
<dbReference type="GO" id="GO:0005615">
    <property type="term" value="C:extracellular space"/>
    <property type="evidence" value="ECO:0007669"/>
    <property type="project" value="InterPro"/>
</dbReference>
<reference evidence="6" key="1">
    <citation type="submission" date="2016-06" db="UniProtKB">
        <authorList>
            <consortium name="WormBaseParasite"/>
        </authorList>
    </citation>
    <scope>IDENTIFICATION</scope>
</reference>
<dbReference type="Gene3D" id="3.30.497.10">
    <property type="entry name" value="Antithrombin, subunit I, domain 2"/>
    <property type="match status" value="1"/>
</dbReference>
<keyword evidence="5" id="KW-1185">Reference proteome</keyword>
<dbReference type="InterPro" id="IPR023796">
    <property type="entry name" value="Serpin_dom"/>
</dbReference>
<evidence type="ECO:0000256" key="2">
    <source>
        <dbReference type="RuleBase" id="RU000411"/>
    </source>
</evidence>
<dbReference type="InterPro" id="IPR000215">
    <property type="entry name" value="Serpin_fam"/>
</dbReference>
<evidence type="ECO:0000259" key="3">
    <source>
        <dbReference type="SMART" id="SM00093"/>
    </source>
</evidence>
<dbReference type="PANTHER" id="PTHR11461">
    <property type="entry name" value="SERINE PROTEASE INHIBITOR, SERPIN"/>
    <property type="match status" value="1"/>
</dbReference>
<dbReference type="WBParaSite" id="GPUH_0002092701-mRNA-1">
    <property type="protein sequence ID" value="GPUH_0002092701-mRNA-1"/>
    <property type="gene ID" value="GPUH_0002092701"/>
</dbReference>
<sequence>MTHEMITSVIQASEISTESHLMLLNAVYFKGAWKEKFDEKWTESNHAKFQIPMMATLGYFPIFEDDEVQVLAMPYEGDENMSMYIILPRKHSGLEDVERSLNGSKMMHYFQNCKASKEFYVRMPKFALESELDLVDVLESMGIIKAFAGIADFTGMAFYWPLFIKQAKHKAVIEVNEEGEEAVVAAAAAVDEVRNSKFIADHPFLFVIAKDGKDIFFIGRFAG</sequence>